<comment type="caution">
    <text evidence="1">The sequence shown here is derived from an EMBL/GenBank/DDBJ whole genome shotgun (WGS) entry which is preliminary data.</text>
</comment>
<dbReference type="RefSeq" id="WP_213012677.1">
    <property type="nucleotide sequence ID" value="NZ_BOQN01000133.1"/>
</dbReference>
<dbReference type="PANTHER" id="PTHR48419:SF1">
    <property type="entry name" value="SULFOTRANSFERASE DOMAIN-CONTAINING PROTEIN"/>
    <property type="match status" value="1"/>
</dbReference>
<evidence type="ECO:0000313" key="2">
    <source>
        <dbReference type="Proteomes" id="UP000677082"/>
    </source>
</evidence>
<dbReference type="Pfam" id="PF19798">
    <property type="entry name" value="Sulfotransfer_5"/>
    <property type="match status" value="1"/>
</dbReference>
<dbReference type="SUPFAM" id="SSF52540">
    <property type="entry name" value="P-loop containing nucleoside triphosphate hydrolases"/>
    <property type="match status" value="1"/>
</dbReference>
<evidence type="ECO:0000313" key="1">
    <source>
        <dbReference type="EMBL" id="GIM97022.1"/>
    </source>
</evidence>
<keyword evidence="1" id="KW-0032">Aminotransferase</keyword>
<dbReference type="GO" id="GO:0008483">
    <property type="term" value="F:transaminase activity"/>
    <property type="evidence" value="ECO:0007669"/>
    <property type="project" value="UniProtKB-KW"/>
</dbReference>
<sequence>MEKLPKVLMLWAAPRSRSTAFFRMMCERGDFSVLHEPFSYLAEFGRVEVAEREVRDGTALLAALRELGERGPLFVKDTTDERYPEVLADTAFLATDAKHTMIIRHPAATIASYHALNPDVRRHQIGVEAQYEIFKAVWDATGEPPVVVDSDDLIADPAATVRAYCAQLGIPFRAEALAWQPANRPEWKPSERWHADAGASQGFHRTEKAYDVDVAAHPVLREYLAHHLPFYEKLHAHRVQP</sequence>
<dbReference type="InterPro" id="IPR027417">
    <property type="entry name" value="P-loop_NTPase"/>
</dbReference>
<dbReference type="InterPro" id="IPR053226">
    <property type="entry name" value="Pyrrolopyrazine_biosynth_F"/>
</dbReference>
<protein>
    <submittedName>
        <fullName evidence="1">Branched chain amino acid aminotransferase</fullName>
    </submittedName>
</protein>
<accession>A0A919WBE6</accession>
<organism evidence="1 2">
    <name type="scientific">Paractinoplanes toevensis</name>
    <dbReference type="NCBI Taxonomy" id="571911"/>
    <lineage>
        <taxon>Bacteria</taxon>
        <taxon>Bacillati</taxon>
        <taxon>Actinomycetota</taxon>
        <taxon>Actinomycetes</taxon>
        <taxon>Micromonosporales</taxon>
        <taxon>Micromonosporaceae</taxon>
        <taxon>Paractinoplanes</taxon>
    </lineage>
</organism>
<reference evidence="1 2" key="1">
    <citation type="submission" date="2021-03" db="EMBL/GenBank/DDBJ databases">
        <title>Whole genome shotgun sequence of Actinoplanes toevensis NBRC 105298.</title>
        <authorList>
            <person name="Komaki H."/>
            <person name="Tamura T."/>
        </authorList>
    </citation>
    <scope>NUCLEOTIDE SEQUENCE [LARGE SCALE GENOMIC DNA]</scope>
    <source>
        <strain evidence="1 2">NBRC 105298</strain>
    </source>
</reference>
<keyword evidence="1" id="KW-0808">Transferase</keyword>
<name>A0A919WBE6_9ACTN</name>
<dbReference type="AlphaFoldDB" id="A0A919WBE6"/>
<dbReference type="Proteomes" id="UP000677082">
    <property type="component" value="Unassembled WGS sequence"/>
</dbReference>
<proteinExistence type="predicted"/>
<gene>
    <name evidence="1" type="ORF">Ato02nite_088150</name>
</gene>
<keyword evidence="2" id="KW-1185">Reference proteome</keyword>
<dbReference type="Gene3D" id="3.40.50.300">
    <property type="entry name" value="P-loop containing nucleotide triphosphate hydrolases"/>
    <property type="match status" value="1"/>
</dbReference>
<dbReference type="EMBL" id="BOQN01000133">
    <property type="protein sequence ID" value="GIM97022.1"/>
    <property type="molecule type" value="Genomic_DNA"/>
</dbReference>
<dbReference type="PANTHER" id="PTHR48419">
    <property type="entry name" value="SULFOTRANSFERASE DOMAIN-CONTAINING PROTEIN"/>
    <property type="match status" value="1"/>
</dbReference>